<feature type="region of interest" description="Disordered" evidence="1">
    <location>
        <begin position="33"/>
        <end position="147"/>
    </location>
</feature>
<evidence type="ECO:0000313" key="4">
    <source>
        <dbReference type="Proteomes" id="UP000028186"/>
    </source>
</evidence>
<dbReference type="Proteomes" id="UP000028186">
    <property type="component" value="Plasmid pHAMBI1141a"/>
</dbReference>
<feature type="compositionally biased region" description="Low complexity" evidence="1">
    <location>
        <begin position="40"/>
        <end position="74"/>
    </location>
</feature>
<gene>
    <name evidence="3" type="ORF">RG1141_PA13620</name>
</gene>
<dbReference type="PATRIC" id="fig|1028801.3.peg.5987"/>
<evidence type="ECO:0000256" key="1">
    <source>
        <dbReference type="SAM" id="MobiDB-lite"/>
    </source>
</evidence>
<dbReference type="RefSeq" id="WP_157885338.1">
    <property type="nucleotide sequence ID" value="NZ_HG938356.1"/>
</dbReference>
<feature type="compositionally biased region" description="Polar residues" evidence="1">
    <location>
        <begin position="134"/>
        <end position="147"/>
    </location>
</feature>
<accession>A0A068TJ95</accession>
<dbReference type="HOGENOM" id="CLU_146722_0_0_5"/>
<sequence>MSKKLSLACLALIVSVATTPVLAQDCNAAGTVGSGGSAAAGGTSASTLGTAGACRTDSGTTSSIGSGGSAATADGKARSQTKINENPNQLKAQSRAQAMDQGTFSKSQTKTRVKGDELQSKTRSMSHVPGQKPVKSNTESNVVLPQQ</sequence>
<evidence type="ECO:0000313" key="3">
    <source>
        <dbReference type="EMBL" id="CDN58194.1"/>
    </source>
</evidence>
<organism evidence="3 4">
    <name type="scientific">Neorhizobium galegae bv. officinalis bv. officinalis str. HAMBI 1141</name>
    <dbReference type="NCBI Taxonomy" id="1028801"/>
    <lineage>
        <taxon>Bacteria</taxon>
        <taxon>Pseudomonadati</taxon>
        <taxon>Pseudomonadota</taxon>
        <taxon>Alphaproteobacteria</taxon>
        <taxon>Hyphomicrobiales</taxon>
        <taxon>Rhizobiaceae</taxon>
        <taxon>Rhizobium/Agrobacterium group</taxon>
        <taxon>Neorhizobium</taxon>
    </lineage>
</organism>
<name>A0A068TJ95_NEOGA</name>
<keyword evidence="2" id="KW-0732">Signal</keyword>
<dbReference type="EMBL" id="HG938356">
    <property type="protein sequence ID" value="CDN58194.1"/>
    <property type="molecule type" value="Genomic_DNA"/>
</dbReference>
<dbReference type="KEGG" id="ngl:RG1141_PA13620"/>
<evidence type="ECO:0008006" key="5">
    <source>
        <dbReference type="Google" id="ProtNLM"/>
    </source>
</evidence>
<geneLocation type="plasmid" evidence="4">
    <name>II</name>
</geneLocation>
<feature type="compositionally biased region" description="Polar residues" evidence="1">
    <location>
        <begin position="78"/>
        <end position="110"/>
    </location>
</feature>
<feature type="signal peptide" evidence="2">
    <location>
        <begin position="1"/>
        <end position="23"/>
    </location>
</feature>
<reference evidence="4" key="1">
    <citation type="journal article" date="2014" name="BMC Genomics">
        <title>Genome sequencing of two Neorhizobium galegae strains reveals a noeT gene responsible for the unusual acetylation of the nodulation factors.</title>
        <authorList>
            <person name="Osterman J."/>
            <person name="Marsh J."/>
            <person name="Laine P.K."/>
            <person name="Zeng Z."/>
            <person name="Alatalo E."/>
            <person name="Sullivan J.T."/>
            <person name="Young J.P."/>
            <person name="Thomas-Oates J."/>
            <person name="Paulin L."/>
            <person name="Lindstrom K."/>
        </authorList>
    </citation>
    <scope>NUCLEOTIDE SEQUENCE [LARGE SCALE GENOMIC DNA]</scope>
    <source>
        <strain evidence="4">HAMBI 1141</strain>
        <plasmid evidence="4">II</plasmid>
    </source>
</reference>
<dbReference type="eggNOG" id="ENOG50333KQ">
    <property type="taxonomic scope" value="Bacteria"/>
</dbReference>
<evidence type="ECO:0000256" key="2">
    <source>
        <dbReference type="SAM" id="SignalP"/>
    </source>
</evidence>
<dbReference type="AlphaFoldDB" id="A0A068TJ95"/>
<proteinExistence type="predicted"/>
<protein>
    <recommendedName>
        <fullName evidence="5">Secreted protein</fullName>
    </recommendedName>
</protein>
<feature type="chain" id="PRO_5001654049" description="Secreted protein" evidence="2">
    <location>
        <begin position="24"/>
        <end position="147"/>
    </location>
</feature>
<keyword evidence="3" id="KW-0614">Plasmid</keyword>